<dbReference type="Gene3D" id="1.20.1070.10">
    <property type="entry name" value="Rhodopsin 7-helix transmembrane proteins"/>
    <property type="match status" value="1"/>
</dbReference>
<keyword evidence="2 6" id="KW-0812">Transmembrane</keyword>
<dbReference type="eggNOG" id="ENOG502SHBC">
    <property type="taxonomic scope" value="Eukaryota"/>
</dbReference>
<proteinExistence type="inferred from homology"/>
<keyword evidence="6" id="KW-0675">Receptor</keyword>
<evidence type="ECO:0000256" key="6">
    <source>
        <dbReference type="RuleBase" id="RU000688"/>
    </source>
</evidence>
<dbReference type="GO" id="GO:0016020">
    <property type="term" value="C:membrane"/>
    <property type="evidence" value="ECO:0000318"/>
    <property type="project" value="GO_Central"/>
</dbReference>
<dbReference type="GO" id="GO:0050911">
    <property type="term" value="P:detection of chemical stimulus involved in sensory perception of smell"/>
    <property type="evidence" value="ECO:0000318"/>
    <property type="project" value="GO_Central"/>
</dbReference>
<name>W5NND8_LEPOC</name>
<evidence type="ECO:0000259" key="8">
    <source>
        <dbReference type="PROSITE" id="PS50262"/>
    </source>
</evidence>
<dbReference type="AlphaFoldDB" id="W5NND8"/>
<feature type="domain" description="G-protein coupled receptors family 1 profile" evidence="8">
    <location>
        <begin position="47"/>
        <end position="307"/>
    </location>
</feature>
<dbReference type="HOGENOM" id="CLU_864762_0_0_1"/>
<organism evidence="9 10">
    <name type="scientific">Lepisosteus oculatus</name>
    <name type="common">Spotted gar</name>
    <dbReference type="NCBI Taxonomy" id="7918"/>
    <lineage>
        <taxon>Eukaryota</taxon>
        <taxon>Metazoa</taxon>
        <taxon>Chordata</taxon>
        <taxon>Craniata</taxon>
        <taxon>Vertebrata</taxon>
        <taxon>Euteleostomi</taxon>
        <taxon>Actinopterygii</taxon>
        <taxon>Neopterygii</taxon>
        <taxon>Holostei</taxon>
        <taxon>Semionotiformes</taxon>
        <taxon>Lepisosteidae</taxon>
        <taxon>Lepisosteus</taxon>
    </lineage>
</organism>
<evidence type="ECO:0000313" key="10">
    <source>
        <dbReference type="Proteomes" id="UP000018468"/>
    </source>
</evidence>
<keyword evidence="5 6" id="KW-0807">Transducer</keyword>
<dbReference type="GO" id="GO:0004984">
    <property type="term" value="F:olfactory receptor activity"/>
    <property type="evidence" value="ECO:0000318"/>
    <property type="project" value="GO_Central"/>
</dbReference>
<dbReference type="InterPro" id="IPR000725">
    <property type="entry name" value="Olfact_rcpt"/>
</dbReference>
<reference evidence="10" key="1">
    <citation type="submission" date="2011-12" db="EMBL/GenBank/DDBJ databases">
        <title>The Draft Genome of Lepisosteus oculatus.</title>
        <authorList>
            <consortium name="The Broad Institute Genome Assembly &amp; Analysis Group"/>
            <consortium name="Computational R&amp;D Group"/>
            <consortium name="and Sequencing Platform"/>
            <person name="Di Palma F."/>
            <person name="Alfoldi J."/>
            <person name="Johnson J."/>
            <person name="Berlin A."/>
            <person name="Gnerre S."/>
            <person name="Jaffe D."/>
            <person name="MacCallum I."/>
            <person name="Young S."/>
            <person name="Walker B.J."/>
            <person name="Lander E.S."/>
            <person name="Lindblad-Toh K."/>
        </authorList>
    </citation>
    <scope>NUCLEOTIDE SEQUENCE [LARGE SCALE GENOMIC DNA]</scope>
</reference>
<dbReference type="GeneTree" id="ENSGT01030000234640"/>
<dbReference type="Pfam" id="PF13853">
    <property type="entry name" value="7tm_4"/>
    <property type="match status" value="1"/>
</dbReference>
<feature type="transmembrane region" description="Helical" evidence="7">
    <location>
        <begin position="32"/>
        <end position="55"/>
    </location>
</feature>
<dbReference type="OMA" id="HARSKTH"/>
<dbReference type="InterPro" id="IPR017452">
    <property type="entry name" value="GPCR_Rhodpsn_7TM"/>
</dbReference>
<evidence type="ECO:0000256" key="1">
    <source>
        <dbReference type="ARBA" id="ARBA00004141"/>
    </source>
</evidence>
<feature type="transmembrane region" description="Helical" evidence="7">
    <location>
        <begin position="67"/>
        <end position="88"/>
    </location>
</feature>
<evidence type="ECO:0000256" key="3">
    <source>
        <dbReference type="ARBA" id="ARBA00022989"/>
    </source>
</evidence>
<dbReference type="PROSITE" id="PS50262">
    <property type="entry name" value="G_PROTEIN_RECEP_F1_2"/>
    <property type="match status" value="1"/>
</dbReference>
<keyword evidence="4 7" id="KW-0472">Membrane</keyword>
<feature type="transmembrane region" description="Helical" evidence="7">
    <location>
        <begin position="148"/>
        <end position="168"/>
    </location>
</feature>
<feature type="transmembrane region" description="Helical" evidence="7">
    <location>
        <begin position="108"/>
        <end position="127"/>
    </location>
</feature>
<protein>
    <submittedName>
        <fullName evidence="9">Olfactory receptor 1P1-like</fullName>
    </submittedName>
</protein>
<reference evidence="9" key="3">
    <citation type="submission" date="2025-09" db="UniProtKB">
        <authorList>
            <consortium name="Ensembl"/>
        </authorList>
    </citation>
    <scope>IDENTIFICATION</scope>
</reference>
<evidence type="ECO:0000256" key="5">
    <source>
        <dbReference type="ARBA" id="ARBA00023224"/>
    </source>
</evidence>
<dbReference type="Proteomes" id="UP000018468">
    <property type="component" value="Linkage group LG4"/>
</dbReference>
<keyword evidence="10" id="KW-1185">Reference proteome</keyword>
<feature type="transmembrane region" description="Helical" evidence="7">
    <location>
        <begin position="246"/>
        <end position="268"/>
    </location>
</feature>
<comment type="subcellular location">
    <subcellularLocation>
        <location evidence="1">Membrane</location>
        <topology evidence="1">Multi-pass membrane protein</topology>
    </subcellularLocation>
</comment>
<dbReference type="Ensembl" id="ENSLOCT00000022188.1">
    <property type="protein sequence ID" value="ENSLOCP00000022147.1"/>
    <property type="gene ID" value="ENSLOCG00000018046.1"/>
</dbReference>
<accession>W5NND8</accession>
<dbReference type="InterPro" id="IPR052921">
    <property type="entry name" value="GPCR1_Superfamily_Member"/>
</dbReference>
<dbReference type="InParanoid" id="W5NND8"/>
<dbReference type="FunFam" id="1.20.1070.10:FF:000696">
    <property type="entry name" value="Olfactory receptor"/>
    <property type="match status" value="1"/>
</dbReference>
<reference evidence="9" key="2">
    <citation type="submission" date="2025-08" db="UniProtKB">
        <authorList>
            <consortium name="Ensembl"/>
        </authorList>
    </citation>
    <scope>IDENTIFICATION</scope>
</reference>
<evidence type="ECO:0000256" key="4">
    <source>
        <dbReference type="ARBA" id="ARBA00023136"/>
    </source>
</evidence>
<evidence type="ECO:0000256" key="2">
    <source>
        <dbReference type="ARBA" id="ARBA00022692"/>
    </source>
</evidence>
<feature type="transmembrane region" description="Helical" evidence="7">
    <location>
        <begin position="206"/>
        <end position="225"/>
    </location>
</feature>
<dbReference type="PROSITE" id="PS00237">
    <property type="entry name" value="G_PROTEIN_RECEP_F1_1"/>
    <property type="match status" value="1"/>
</dbReference>
<keyword evidence="3 7" id="KW-1133">Transmembrane helix</keyword>
<comment type="similarity">
    <text evidence="6">Belongs to the G-protein coupled receptor 1 family.</text>
</comment>
<dbReference type="GO" id="GO:0005549">
    <property type="term" value="F:odorant binding"/>
    <property type="evidence" value="ECO:0000318"/>
    <property type="project" value="GO_Central"/>
</dbReference>
<dbReference type="PANTHER" id="PTHR26451:SF885">
    <property type="entry name" value="OLFACTORY RECEPTOR"/>
    <property type="match status" value="1"/>
</dbReference>
<dbReference type="PRINTS" id="PR00237">
    <property type="entry name" value="GPCRRHODOPSN"/>
</dbReference>
<sequence>SIQSTLMVGSETNETAGFLLLGLVYSSKVRHVIIPFQVIVFIIGFLANSMVIHIVSTRSSVRNPKNVLISHLCLVDLFGLLTFSPYFITRFSMSSTEPITLNWCLIQYYFLNVFTCIGLWMVIFMAIDRFVVICYPFDYEMKVSNDRVHKFIVICWAFAIVYPMFYIFPFVGHKPCYLITSSSFLCTGAALEASPCTVSISVFPRYYRLFMIAIHLAGGQIIVAVSYMKILKESRSARLTEASRKAMYTVVTHGIVLSIFFGNAYLLFVTGSLEIKDPEKNTVLTGIRLSADLLYLNIPPTLNPIIYGLRNEEMRKEIFKMLKRKPKIK</sequence>
<dbReference type="PANTHER" id="PTHR26451">
    <property type="entry name" value="G_PROTEIN_RECEP_F1_2 DOMAIN-CONTAINING PROTEIN"/>
    <property type="match status" value="1"/>
</dbReference>
<evidence type="ECO:0000256" key="7">
    <source>
        <dbReference type="SAM" id="Phobius"/>
    </source>
</evidence>
<dbReference type="InterPro" id="IPR000276">
    <property type="entry name" value="GPCR_Rhodpsn"/>
</dbReference>
<dbReference type="SUPFAM" id="SSF81321">
    <property type="entry name" value="Family A G protein-coupled receptor-like"/>
    <property type="match status" value="1"/>
</dbReference>
<dbReference type="GO" id="GO:0004930">
    <property type="term" value="F:G protein-coupled receptor activity"/>
    <property type="evidence" value="ECO:0007669"/>
    <property type="project" value="UniProtKB-KW"/>
</dbReference>
<dbReference type="EMBL" id="AHAT01031575">
    <property type="status" value="NOT_ANNOTATED_CDS"/>
    <property type="molecule type" value="Genomic_DNA"/>
</dbReference>
<evidence type="ECO:0000313" key="9">
    <source>
        <dbReference type="Ensembl" id="ENSLOCP00000022147.1"/>
    </source>
</evidence>
<keyword evidence="6" id="KW-0297">G-protein coupled receptor</keyword>